<evidence type="ECO:0000256" key="2">
    <source>
        <dbReference type="ARBA" id="ARBA00012755"/>
    </source>
</evidence>
<feature type="region of interest" description="Disordered" evidence="3">
    <location>
        <begin position="40"/>
        <end position="61"/>
    </location>
</feature>
<dbReference type="InterPro" id="IPR013785">
    <property type="entry name" value="Aldolase_TIM"/>
</dbReference>
<dbReference type="SUPFAM" id="SSF51445">
    <property type="entry name" value="(Trans)glycosidases"/>
    <property type="match status" value="1"/>
</dbReference>
<gene>
    <name evidence="5" type="ORF">N7517_001502</name>
</gene>
<comment type="catalytic activity">
    <reaction evidence="1">
        <text>Hydrolysis of terminal, non-reducing alpha-D-galactose residues in alpha-D-galactosides, including galactose oligosaccharides, galactomannans and galactolipids.</text>
        <dbReference type="EC" id="3.2.1.22"/>
    </reaction>
</comment>
<reference evidence="5" key="2">
    <citation type="journal article" date="2023" name="IMA Fungus">
        <title>Comparative genomic study of the Penicillium genus elucidates a diverse pangenome and 15 lateral gene transfer events.</title>
        <authorList>
            <person name="Petersen C."/>
            <person name="Sorensen T."/>
            <person name="Nielsen M.R."/>
            <person name="Sondergaard T.E."/>
            <person name="Sorensen J.L."/>
            <person name="Fitzpatrick D.A."/>
            <person name="Frisvad J.C."/>
            <person name="Nielsen K.L."/>
        </authorList>
    </citation>
    <scope>NUCLEOTIDE SEQUENCE</scope>
    <source>
        <strain evidence="5">IBT 3081</strain>
    </source>
</reference>
<dbReference type="GeneID" id="81458415"/>
<evidence type="ECO:0000259" key="4">
    <source>
        <dbReference type="Pfam" id="PF03537"/>
    </source>
</evidence>
<dbReference type="InterPro" id="IPR004352">
    <property type="entry name" value="GH114_TIM-barrel"/>
</dbReference>
<accession>A0A9W9VL03</accession>
<dbReference type="AlphaFoldDB" id="A0A9W9VL03"/>
<feature type="domain" description="Glycoside-hydrolase family GH114 TIM-barrel" evidence="4">
    <location>
        <begin position="69"/>
        <end position="264"/>
    </location>
</feature>
<feature type="non-terminal residue" evidence="5">
    <location>
        <position position="1"/>
    </location>
</feature>
<feature type="compositionally biased region" description="Polar residues" evidence="3">
    <location>
        <begin position="273"/>
        <end position="284"/>
    </location>
</feature>
<dbReference type="Proteomes" id="UP001147752">
    <property type="component" value="Unassembled WGS sequence"/>
</dbReference>
<evidence type="ECO:0000256" key="3">
    <source>
        <dbReference type="SAM" id="MobiDB-lite"/>
    </source>
</evidence>
<evidence type="ECO:0000313" key="5">
    <source>
        <dbReference type="EMBL" id="KAJ5383591.1"/>
    </source>
</evidence>
<feature type="region of interest" description="Disordered" evidence="3">
    <location>
        <begin position="268"/>
        <end position="380"/>
    </location>
</feature>
<dbReference type="GO" id="GO:0004557">
    <property type="term" value="F:alpha-galactosidase activity"/>
    <property type="evidence" value="ECO:0007669"/>
    <property type="project" value="UniProtKB-EC"/>
</dbReference>
<protein>
    <recommendedName>
        <fullName evidence="2">alpha-galactosidase</fullName>
        <ecNumber evidence="2">3.2.1.22</ecNumber>
    </recommendedName>
</protein>
<dbReference type="PANTHER" id="PTHR35273:SF2">
    <property type="entry name" value="ALPHA-GALACTOSIDASE"/>
    <property type="match status" value="1"/>
</dbReference>
<organism evidence="5 6">
    <name type="scientific">Penicillium concentricum</name>
    <dbReference type="NCBI Taxonomy" id="293559"/>
    <lineage>
        <taxon>Eukaryota</taxon>
        <taxon>Fungi</taxon>
        <taxon>Dikarya</taxon>
        <taxon>Ascomycota</taxon>
        <taxon>Pezizomycotina</taxon>
        <taxon>Eurotiomycetes</taxon>
        <taxon>Eurotiomycetidae</taxon>
        <taxon>Eurotiales</taxon>
        <taxon>Aspergillaceae</taxon>
        <taxon>Penicillium</taxon>
    </lineage>
</organism>
<dbReference type="EMBL" id="JAPZBT010000001">
    <property type="protein sequence ID" value="KAJ5383591.1"/>
    <property type="molecule type" value="Genomic_DNA"/>
</dbReference>
<dbReference type="Gene3D" id="3.20.20.70">
    <property type="entry name" value="Aldolase class I"/>
    <property type="match status" value="1"/>
</dbReference>
<keyword evidence="6" id="KW-1185">Reference proteome</keyword>
<dbReference type="PANTHER" id="PTHR35273">
    <property type="entry name" value="ALPHA-1,4 POLYGALACTOSAMINIDASE, PUTATIVE (AFU_ORTHOLOGUE AFUA_3G07890)-RELATED"/>
    <property type="match status" value="1"/>
</dbReference>
<dbReference type="InterPro" id="IPR017853">
    <property type="entry name" value="GH"/>
</dbReference>
<evidence type="ECO:0000313" key="6">
    <source>
        <dbReference type="Proteomes" id="UP001147752"/>
    </source>
</evidence>
<feature type="compositionally biased region" description="Polar residues" evidence="3">
    <location>
        <begin position="337"/>
        <end position="355"/>
    </location>
</feature>
<dbReference type="RefSeq" id="XP_056583367.1">
    <property type="nucleotide sequence ID" value="XM_056719232.1"/>
</dbReference>
<dbReference type="EC" id="3.2.1.22" evidence="2"/>
<evidence type="ECO:0000256" key="1">
    <source>
        <dbReference type="ARBA" id="ARBA00001255"/>
    </source>
</evidence>
<sequence length="462" mass="49322">MMQFSKPSGWQVLATKRKLLISCVLGVFFLAIGMDLRREPRSGHNQKMSKRDNTDTDDTDIWQPEAGVKWQIQLVDPVEDTTVDADIWDIDLFENTAETITTLKEKGHKVICYFSAGTYEDWRPDINKFDPEDFGSNLDEWPGERWLDITSDRVRAIMSSRLDIAKDKGCDGVDPDNIDAYGNENGLGLTEADSVDFLTFLAKESHSRGMAIGLKNGGDIIGSVIDMMQWSVNEQCAEYNECEVYAAFTEVNKPVFHIEYSGESLEARGYDDTSATTDTPTGSEVTAAGSIGPEGSNDTPGSLAAPIENIDLTPGVAGDTSGSLAAPLESIDPKAGTTGTTTEVPSGSGATTSDSIAPEASADTSGSQAGPLDPAIKTPIGNEATATDTVALASTDADTTKSGSINSPINTSTATTADINADVTKDEHLCVHGRYKVRARSVLSSKLKISACNAANTNKFST</sequence>
<dbReference type="OrthoDB" id="2108802at2759"/>
<name>A0A9W9VL03_9EURO</name>
<comment type="caution">
    <text evidence="5">The sequence shown here is derived from an EMBL/GenBank/DDBJ whole genome shotgun (WGS) entry which is preliminary data.</text>
</comment>
<reference evidence="5" key="1">
    <citation type="submission" date="2022-12" db="EMBL/GenBank/DDBJ databases">
        <authorList>
            <person name="Petersen C."/>
        </authorList>
    </citation>
    <scope>NUCLEOTIDE SEQUENCE</scope>
    <source>
        <strain evidence="5">IBT 3081</strain>
    </source>
</reference>
<dbReference type="Pfam" id="PF03537">
    <property type="entry name" value="Glyco_hydro_114"/>
    <property type="match status" value="1"/>
</dbReference>
<proteinExistence type="predicted"/>